<name>W2M9B2_PHYNI</name>
<protein>
    <submittedName>
        <fullName evidence="2">Uncharacterized protein</fullName>
    </submittedName>
</protein>
<accession>W2M9B2</accession>
<sequence length="85" mass="9265">MPTSIQSRDVGALHSKQKKKAGDADAKMAVKAATSKSREESITWGYWPRAAGWLFGWLAWLGYRPEARAAQSTTNASSHSARLCA</sequence>
<organism evidence="2">
    <name type="scientific">Phytophthora nicotianae</name>
    <name type="common">Potato buckeye rot agent</name>
    <name type="synonym">Phytophthora parasitica</name>
    <dbReference type="NCBI Taxonomy" id="4792"/>
    <lineage>
        <taxon>Eukaryota</taxon>
        <taxon>Sar</taxon>
        <taxon>Stramenopiles</taxon>
        <taxon>Oomycota</taxon>
        <taxon>Peronosporomycetes</taxon>
        <taxon>Peronosporales</taxon>
        <taxon>Peronosporaceae</taxon>
        <taxon>Phytophthora</taxon>
    </lineage>
</organism>
<dbReference type="EMBL" id="KI696214">
    <property type="protein sequence ID" value="ETM32895.1"/>
    <property type="molecule type" value="Genomic_DNA"/>
</dbReference>
<feature type="region of interest" description="Disordered" evidence="1">
    <location>
        <begin position="1"/>
        <end position="26"/>
    </location>
</feature>
<dbReference type="Proteomes" id="UP000054532">
    <property type="component" value="Unassembled WGS sequence"/>
</dbReference>
<proteinExistence type="predicted"/>
<evidence type="ECO:0000313" key="2">
    <source>
        <dbReference type="EMBL" id="ETM32895.1"/>
    </source>
</evidence>
<reference evidence="2" key="1">
    <citation type="submission" date="2013-11" db="EMBL/GenBank/DDBJ databases">
        <title>The Genome Sequence of Phytophthora parasitica IAC_01/95.</title>
        <authorList>
            <consortium name="The Broad Institute Genomics Platform"/>
            <person name="Russ C."/>
            <person name="Tyler B."/>
            <person name="Panabieres F."/>
            <person name="Shan W."/>
            <person name="Tripathy S."/>
            <person name="Grunwald N."/>
            <person name="Machado M."/>
            <person name="Johnson C.S."/>
            <person name="Arredondo F."/>
            <person name="Hong C."/>
            <person name="Coffey M."/>
            <person name="Young S.K."/>
            <person name="Zeng Q."/>
            <person name="Gargeya S."/>
            <person name="Fitzgerald M."/>
            <person name="Abouelleil A."/>
            <person name="Alvarado L."/>
            <person name="Chapman S.B."/>
            <person name="Gainer-Dewar J."/>
            <person name="Goldberg J."/>
            <person name="Griggs A."/>
            <person name="Gujja S."/>
            <person name="Hansen M."/>
            <person name="Howarth C."/>
            <person name="Imamovic A."/>
            <person name="Ireland A."/>
            <person name="Larimer J."/>
            <person name="McCowan C."/>
            <person name="Murphy C."/>
            <person name="Pearson M."/>
            <person name="Poon T.W."/>
            <person name="Priest M."/>
            <person name="Roberts A."/>
            <person name="Saif S."/>
            <person name="Shea T."/>
            <person name="Sykes S."/>
            <person name="Wortman J."/>
            <person name="Nusbaum C."/>
            <person name="Birren B."/>
        </authorList>
    </citation>
    <scope>NUCLEOTIDE SEQUENCE [LARGE SCALE GENOMIC DNA]</scope>
    <source>
        <strain evidence="2">IAC_01/95</strain>
    </source>
</reference>
<gene>
    <name evidence="2" type="ORF">L914_19802</name>
</gene>
<evidence type="ECO:0000256" key="1">
    <source>
        <dbReference type="SAM" id="MobiDB-lite"/>
    </source>
</evidence>
<dbReference type="AlphaFoldDB" id="W2M9B2"/>